<feature type="binding site" evidence="10">
    <location>
        <position position="357"/>
    </location>
    <ligand>
        <name>4-amino-2-methyl-5-(diphosphooxymethyl)pyrimidine</name>
        <dbReference type="ChEBI" id="CHEBI:57841"/>
    </ligand>
</feature>
<dbReference type="InterPro" id="IPR036628">
    <property type="entry name" value="Clp_N_dom_sf"/>
</dbReference>
<feature type="domain" description="ThiD2" evidence="14">
    <location>
        <begin position="157"/>
        <end position="279"/>
    </location>
</feature>
<comment type="function">
    <text evidence="1 10">Condenses 4-methyl-5-(beta-hydroxyethyl)thiazole monophosphate (THZ-P) and 2-methyl-4-amino-5-hydroxymethyl pyrimidine pyrophosphate (HMP-PP) to form thiamine monophosphate (TMP).</text>
</comment>
<dbReference type="NCBIfam" id="NF002727">
    <property type="entry name" value="PRK02615.1"/>
    <property type="match status" value="1"/>
</dbReference>
<dbReference type="PANTHER" id="PTHR20857">
    <property type="entry name" value="THIAMINE-PHOSPHATE PYROPHOSPHORYLASE"/>
    <property type="match status" value="1"/>
</dbReference>
<protein>
    <recommendedName>
        <fullName evidence="10">Thiamine-phosphate synthase</fullName>
        <shortName evidence="10">TP synthase</shortName>
        <shortName evidence="10">TPS</shortName>
        <ecNumber evidence="10">2.5.1.3</ecNumber>
    </recommendedName>
    <alternativeName>
        <fullName evidence="10">Thiamine-phosphate pyrophosphorylase</fullName>
        <shortName evidence="10">TMP pyrophosphorylase</shortName>
        <shortName evidence="10">TMP-PPase</shortName>
    </alternativeName>
</protein>
<evidence type="ECO:0000259" key="14">
    <source>
        <dbReference type="Pfam" id="PF17792"/>
    </source>
</evidence>
<dbReference type="InterPro" id="IPR022998">
    <property type="entry name" value="ThiamineP_synth_TenI"/>
</dbReference>
<comment type="cofactor">
    <cofactor evidence="10">
        <name>Mg(2+)</name>
        <dbReference type="ChEBI" id="CHEBI:18420"/>
    </cofactor>
    <text evidence="10">Binds 1 Mg(2+) ion per subunit.</text>
</comment>
<dbReference type="Gene3D" id="3.20.20.70">
    <property type="entry name" value="Aldolase class I"/>
    <property type="match status" value="1"/>
</dbReference>
<dbReference type="GO" id="GO:0004789">
    <property type="term" value="F:thiamine-phosphate diphosphorylase activity"/>
    <property type="evidence" value="ECO:0007669"/>
    <property type="project" value="UniProtKB-UniRule"/>
</dbReference>
<dbReference type="KEGG" id="gog:C1280_20135"/>
<feature type="binding site" evidence="10">
    <location>
        <position position="452"/>
    </location>
    <ligand>
        <name>2-[(2R,5Z)-2-carboxy-4-methylthiazol-5(2H)-ylidene]ethyl phosphate</name>
        <dbReference type="ChEBI" id="CHEBI:62899"/>
    </ligand>
</feature>
<dbReference type="GO" id="GO:0009228">
    <property type="term" value="P:thiamine biosynthetic process"/>
    <property type="evidence" value="ECO:0007669"/>
    <property type="project" value="UniProtKB-KW"/>
</dbReference>
<dbReference type="UniPathway" id="UPA00060">
    <property type="reaction ID" value="UER00141"/>
</dbReference>
<feature type="binding site" evidence="10">
    <location>
        <begin position="325"/>
        <end position="329"/>
    </location>
    <ligand>
        <name>4-amino-2-methyl-5-(diphosphooxymethyl)pyrimidine</name>
        <dbReference type="ChEBI" id="CHEBI:57841"/>
    </ligand>
</feature>
<dbReference type="CDD" id="cd00564">
    <property type="entry name" value="TMP_TenI"/>
    <property type="match status" value="1"/>
</dbReference>
<comment type="catalytic activity">
    <reaction evidence="7 10 11">
        <text>4-methyl-5-(2-phosphooxyethyl)-thiazole + 4-amino-2-methyl-5-(diphosphooxymethyl)pyrimidine + H(+) = thiamine phosphate + diphosphate</text>
        <dbReference type="Rhea" id="RHEA:22328"/>
        <dbReference type="ChEBI" id="CHEBI:15378"/>
        <dbReference type="ChEBI" id="CHEBI:33019"/>
        <dbReference type="ChEBI" id="CHEBI:37575"/>
        <dbReference type="ChEBI" id="CHEBI:57841"/>
        <dbReference type="ChEBI" id="CHEBI:58296"/>
        <dbReference type="EC" id="2.5.1.3"/>
    </reaction>
</comment>
<comment type="catalytic activity">
    <reaction evidence="8 10 11">
        <text>2-(2-carboxy-4-methylthiazol-5-yl)ethyl phosphate + 4-amino-2-methyl-5-(diphosphooxymethyl)pyrimidine + 2 H(+) = thiamine phosphate + CO2 + diphosphate</text>
        <dbReference type="Rhea" id="RHEA:47848"/>
        <dbReference type="ChEBI" id="CHEBI:15378"/>
        <dbReference type="ChEBI" id="CHEBI:16526"/>
        <dbReference type="ChEBI" id="CHEBI:33019"/>
        <dbReference type="ChEBI" id="CHEBI:37575"/>
        <dbReference type="ChEBI" id="CHEBI:57841"/>
        <dbReference type="ChEBI" id="CHEBI:62890"/>
        <dbReference type="EC" id="2.5.1.3"/>
    </reaction>
</comment>
<comment type="similarity">
    <text evidence="10 11">Belongs to the thiamine-phosphate synthase family.</text>
</comment>
<dbReference type="AlphaFoldDB" id="A0A2Z3GZ69"/>
<evidence type="ECO:0000256" key="4">
    <source>
        <dbReference type="ARBA" id="ARBA00022723"/>
    </source>
</evidence>
<evidence type="ECO:0000256" key="1">
    <source>
        <dbReference type="ARBA" id="ARBA00003814"/>
    </source>
</evidence>
<comment type="pathway">
    <text evidence="2 10 12">Cofactor biosynthesis; thiamine diphosphate biosynthesis; thiamine phosphate from 4-amino-2-methyl-5-diphosphomethylpyrimidine and 4-methyl-5-(2-phosphoethyl)-thiazole: step 1/1.</text>
</comment>
<dbReference type="EMBL" id="CP025958">
    <property type="protein sequence ID" value="AWM39063.1"/>
    <property type="molecule type" value="Genomic_DNA"/>
</dbReference>
<proteinExistence type="inferred from homology"/>
<dbReference type="GO" id="GO:0000287">
    <property type="term" value="F:magnesium ion binding"/>
    <property type="evidence" value="ECO:0007669"/>
    <property type="project" value="UniProtKB-UniRule"/>
</dbReference>
<keyword evidence="16" id="KW-1185">Reference proteome</keyword>
<dbReference type="HAMAP" id="MF_00097">
    <property type="entry name" value="TMP_synthase"/>
    <property type="match status" value="1"/>
</dbReference>
<dbReference type="Gene3D" id="1.10.1780.10">
    <property type="entry name" value="Clp, N-terminal domain"/>
    <property type="match status" value="1"/>
</dbReference>
<keyword evidence="3 10" id="KW-0808">Transferase</keyword>
<evidence type="ECO:0000313" key="15">
    <source>
        <dbReference type="EMBL" id="AWM39063.1"/>
    </source>
</evidence>
<comment type="caution">
    <text evidence="10">Lacks conserved residue(s) required for the propagation of feature annotation.</text>
</comment>
<keyword evidence="6 10" id="KW-0784">Thiamine biosynthesis</keyword>
<name>A0A2Z3GZ69_9BACT</name>
<dbReference type="Pfam" id="PF17792">
    <property type="entry name" value="ThiD2"/>
    <property type="match status" value="1"/>
</dbReference>
<feature type="binding site" evidence="10">
    <location>
        <begin position="422"/>
        <end position="424"/>
    </location>
    <ligand>
        <name>2-[(2R,5Z)-2-carboxy-4-methylthiazol-5(2H)-ylidene]ethyl phosphate</name>
        <dbReference type="ChEBI" id="CHEBI:62899"/>
    </ligand>
</feature>
<dbReference type="GO" id="GO:0005737">
    <property type="term" value="C:cytoplasm"/>
    <property type="evidence" value="ECO:0007669"/>
    <property type="project" value="TreeGrafter"/>
</dbReference>
<evidence type="ECO:0000256" key="6">
    <source>
        <dbReference type="ARBA" id="ARBA00022977"/>
    </source>
</evidence>
<feature type="domain" description="Thiamine phosphate synthase/TenI" evidence="13">
    <location>
        <begin position="296"/>
        <end position="475"/>
    </location>
</feature>
<dbReference type="RefSeq" id="WP_029600793.1">
    <property type="nucleotide sequence ID" value="NZ_CP025958.1"/>
</dbReference>
<dbReference type="Proteomes" id="UP000245802">
    <property type="component" value="Chromosome"/>
</dbReference>
<dbReference type="SUPFAM" id="SSF81923">
    <property type="entry name" value="Double Clp-N motif"/>
    <property type="match status" value="1"/>
</dbReference>
<feature type="binding site" evidence="10">
    <location>
        <position position="425"/>
    </location>
    <ligand>
        <name>4-amino-2-methyl-5-(diphosphooxymethyl)pyrimidine</name>
        <dbReference type="ChEBI" id="CHEBI:57841"/>
    </ligand>
</feature>
<dbReference type="InterPro" id="IPR013785">
    <property type="entry name" value="Aldolase_TIM"/>
</dbReference>
<feature type="binding site" evidence="10">
    <location>
        <position position="396"/>
    </location>
    <ligand>
        <name>4-amino-2-methyl-5-(diphosphooxymethyl)pyrimidine</name>
        <dbReference type="ChEBI" id="CHEBI:57841"/>
    </ligand>
</feature>
<evidence type="ECO:0000256" key="3">
    <source>
        <dbReference type="ARBA" id="ARBA00022679"/>
    </source>
</evidence>
<feature type="binding site" evidence="10">
    <location>
        <position position="358"/>
    </location>
    <ligand>
        <name>Mg(2+)</name>
        <dbReference type="ChEBI" id="CHEBI:18420"/>
    </ligand>
</feature>
<dbReference type="InterPro" id="IPR036206">
    <property type="entry name" value="ThiamineP_synth_sf"/>
</dbReference>
<gene>
    <name evidence="10" type="primary">thiE</name>
    <name evidence="15" type="ORF">C1280_20135</name>
</gene>
<reference evidence="15 16" key="1">
    <citation type="submission" date="2018-01" db="EMBL/GenBank/DDBJ databases">
        <title>G. obscuriglobus.</title>
        <authorList>
            <person name="Franke J."/>
            <person name="Blomberg W."/>
            <person name="Selmecki A."/>
        </authorList>
    </citation>
    <scope>NUCLEOTIDE SEQUENCE [LARGE SCALE GENOMIC DNA]</scope>
    <source>
        <strain evidence="15 16">DSM 5831</strain>
    </source>
</reference>
<evidence type="ECO:0000256" key="10">
    <source>
        <dbReference type="HAMAP-Rule" id="MF_00097"/>
    </source>
</evidence>
<sequence>MHQTSPGVERAVAGARDRAEQAGAGAVRLGHYVLALLEEDEGRPAVLLEHIGVSVPAVRGALRAGETPVAPDVAVLFNAARAWSIAHRHDPEFLTDAFLIAVLRASDAFRASCAALGFTPERLESVLIKSESRAAEPVSEVTVFAITEPTAEVDAARVLDASFNRAREAARVLEDYARFVLDDRFLTQEVKELRHGLAAAAQKLPPRVLVASRETLRDVGTTATAASEYERASPAHVAVVNLKRLQESLRSLEEFGKVFGPDLGRTLEALRYRAYTLERALTIGAGSRERLATARLYVLLTRAQCVASLDWTLREAARGGADVFQLREKGMPDRELLPLARDVRAWTREAGVLFIVNDRPDIARLCDADGVHLGQDDITVKDARRVLGPDPLIGVSTHSVEQVRQAVLDGADYIGIGPTFPSKTKAFDRFPGLDFVRAATAETALPTFALGGIGARNIAEVIAAGARRVAVSAAISTADDPERAAQVLKAALTHSPL</sequence>
<evidence type="ECO:0000256" key="11">
    <source>
        <dbReference type="RuleBase" id="RU003826"/>
    </source>
</evidence>
<dbReference type="PANTHER" id="PTHR20857:SF15">
    <property type="entry name" value="THIAMINE-PHOSPHATE SYNTHASE"/>
    <property type="match status" value="1"/>
</dbReference>
<dbReference type="FunFam" id="3.20.20.70:FF:000096">
    <property type="entry name" value="Thiamine-phosphate synthase"/>
    <property type="match status" value="1"/>
</dbReference>
<evidence type="ECO:0000256" key="8">
    <source>
        <dbReference type="ARBA" id="ARBA00047851"/>
    </source>
</evidence>
<accession>A0A2Z3GZ69</accession>
<keyword evidence="4 10" id="KW-0479">Metal-binding</keyword>
<evidence type="ECO:0000256" key="5">
    <source>
        <dbReference type="ARBA" id="ARBA00022842"/>
    </source>
</evidence>
<dbReference type="GO" id="GO:0009229">
    <property type="term" value="P:thiamine diphosphate biosynthetic process"/>
    <property type="evidence" value="ECO:0007669"/>
    <property type="project" value="UniProtKB-UniRule"/>
</dbReference>
<evidence type="ECO:0000256" key="9">
    <source>
        <dbReference type="ARBA" id="ARBA00047883"/>
    </source>
</evidence>
<evidence type="ECO:0000259" key="13">
    <source>
        <dbReference type="Pfam" id="PF02581"/>
    </source>
</evidence>
<keyword evidence="5 10" id="KW-0460">Magnesium</keyword>
<evidence type="ECO:0000256" key="2">
    <source>
        <dbReference type="ARBA" id="ARBA00005165"/>
    </source>
</evidence>
<dbReference type="InterPro" id="IPR034291">
    <property type="entry name" value="TMP_synthase"/>
</dbReference>
<comment type="catalytic activity">
    <reaction evidence="9 10 11">
        <text>2-[(2R,5Z)-2-carboxy-4-methylthiazol-5(2H)-ylidene]ethyl phosphate + 4-amino-2-methyl-5-(diphosphooxymethyl)pyrimidine + 2 H(+) = thiamine phosphate + CO2 + diphosphate</text>
        <dbReference type="Rhea" id="RHEA:47844"/>
        <dbReference type="ChEBI" id="CHEBI:15378"/>
        <dbReference type="ChEBI" id="CHEBI:16526"/>
        <dbReference type="ChEBI" id="CHEBI:33019"/>
        <dbReference type="ChEBI" id="CHEBI:37575"/>
        <dbReference type="ChEBI" id="CHEBI:57841"/>
        <dbReference type="ChEBI" id="CHEBI:62899"/>
        <dbReference type="EC" id="2.5.1.3"/>
    </reaction>
</comment>
<dbReference type="InterPro" id="IPR041397">
    <property type="entry name" value="ThiD2"/>
</dbReference>
<evidence type="ECO:0000256" key="7">
    <source>
        <dbReference type="ARBA" id="ARBA00047334"/>
    </source>
</evidence>
<dbReference type="EC" id="2.5.1.3" evidence="10"/>
<dbReference type="Pfam" id="PF02581">
    <property type="entry name" value="TMP-TENI"/>
    <property type="match status" value="1"/>
</dbReference>
<dbReference type="SUPFAM" id="SSF51391">
    <property type="entry name" value="Thiamin phosphate synthase"/>
    <property type="match status" value="1"/>
</dbReference>
<evidence type="ECO:0000256" key="12">
    <source>
        <dbReference type="RuleBase" id="RU004253"/>
    </source>
</evidence>
<evidence type="ECO:0000313" key="16">
    <source>
        <dbReference type="Proteomes" id="UP000245802"/>
    </source>
</evidence>
<feature type="binding site" evidence="10">
    <location>
        <position position="377"/>
    </location>
    <ligand>
        <name>Mg(2+)</name>
        <dbReference type="ChEBI" id="CHEBI:18420"/>
    </ligand>
</feature>
<dbReference type="NCBIfam" id="TIGR00693">
    <property type="entry name" value="thiE"/>
    <property type="match status" value="1"/>
</dbReference>
<organism evidence="15 16">
    <name type="scientific">Gemmata obscuriglobus</name>
    <dbReference type="NCBI Taxonomy" id="114"/>
    <lineage>
        <taxon>Bacteria</taxon>
        <taxon>Pseudomonadati</taxon>
        <taxon>Planctomycetota</taxon>
        <taxon>Planctomycetia</taxon>
        <taxon>Gemmatales</taxon>
        <taxon>Gemmataceae</taxon>
        <taxon>Gemmata</taxon>
    </lineage>
</organism>